<evidence type="ECO:0000313" key="7">
    <source>
        <dbReference type="EMBL" id="AVP58789.1"/>
    </source>
</evidence>
<dbReference type="InterPro" id="IPR029044">
    <property type="entry name" value="Nucleotide-diphossugar_trans"/>
</dbReference>
<dbReference type="Proteomes" id="UP000241829">
    <property type="component" value="Chromosome"/>
</dbReference>
<name>A0A2P1NNZ9_9BURK</name>
<gene>
    <name evidence="7" type="ORF">C7H73_14690</name>
</gene>
<evidence type="ECO:0000256" key="1">
    <source>
        <dbReference type="ARBA" id="ARBA00004236"/>
    </source>
</evidence>
<keyword evidence="4 7" id="KW-0808">Transferase</keyword>
<dbReference type="RefSeq" id="WP_106847337.1">
    <property type="nucleotide sequence ID" value="NZ_CP027792.1"/>
</dbReference>
<evidence type="ECO:0000256" key="4">
    <source>
        <dbReference type="ARBA" id="ARBA00022679"/>
    </source>
</evidence>
<keyword evidence="2" id="KW-1003">Cell membrane</keyword>
<organism evidence="7 8">
    <name type="scientific">Pulveribacter suum</name>
    <dbReference type="NCBI Taxonomy" id="2116657"/>
    <lineage>
        <taxon>Bacteria</taxon>
        <taxon>Pseudomonadati</taxon>
        <taxon>Pseudomonadota</taxon>
        <taxon>Betaproteobacteria</taxon>
        <taxon>Burkholderiales</taxon>
        <taxon>Comamonadaceae</taxon>
        <taxon>Pulveribacter</taxon>
    </lineage>
</organism>
<dbReference type="GO" id="GO:0005886">
    <property type="term" value="C:plasma membrane"/>
    <property type="evidence" value="ECO:0007669"/>
    <property type="project" value="UniProtKB-SubCell"/>
</dbReference>
<keyword evidence="8" id="KW-1185">Reference proteome</keyword>
<keyword evidence="5" id="KW-0472">Membrane</keyword>
<dbReference type="Gene3D" id="3.90.550.10">
    <property type="entry name" value="Spore Coat Polysaccharide Biosynthesis Protein SpsA, Chain A"/>
    <property type="match status" value="1"/>
</dbReference>
<dbReference type="PANTHER" id="PTHR43646">
    <property type="entry name" value="GLYCOSYLTRANSFERASE"/>
    <property type="match status" value="1"/>
</dbReference>
<evidence type="ECO:0000256" key="2">
    <source>
        <dbReference type="ARBA" id="ARBA00022475"/>
    </source>
</evidence>
<dbReference type="SUPFAM" id="SSF53448">
    <property type="entry name" value="Nucleotide-diphospho-sugar transferases"/>
    <property type="match status" value="1"/>
</dbReference>
<keyword evidence="3" id="KW-0328">Glycosyltransferase</keyword>
<dbReference type="EMBL" id="CP027792">
    <property type="protein sequence ID" value="AVP58789.1"/>
    <property type="molecule type" value="Genomic_DNA"/>
</dbReference>
<evidence type="ECO:0000256" key="3">
    <source>
        <dbReference type="ARBA" id="ARBA00022676"/>
    </source>
</evidence>
<evidence type="ECO:0000259" key="6">
    <source>
        <dbReference type="Pfam" id="PF00535"/>
    </source>
</evidence>
<dbReference type="PANTHER" id="PTHR43646:SF2">
    <property type="entry name" value="GLYCOSYLTRANSFERASE 2-LIKE DOMAIN-CONTAINING PROTEIN"/>
    <property type="match status" value="1"/>
</dbReference>
<dbReference type="KEGG" id="melm:C7H73_14690"/>
<accession>A0A2P1NNZ9</accession>
<dbReference type="Pfam" id="PF00535">
    <property type="entry name" value="Glycos_transf_2"/>
    <property type="match status" value="1"/>
</dbReference>
<proteinExistence type="predicted"/>
<evidence type="ECO:0000313" key="8">
    <source>
        <dbReference type="Proteomes" id="UP000241829"/>
    </source>
</evidence>
<reference evidence="8" key="1">
    <citation type="submission" date="2018-03" db="EMBL/GenBank/DDBJ databases">
        <title>Genome sequencing of Melaminivora sp. strain SC2-7.</title>
        <authorList>
            <person name="Kim S.-J."/>
            <person name="Heo J."/>
            <person name="Ahn J.-H."/>
            <person name="Kwon S.-W."/>
        </authorList>
    </citation>
    <scope>NUCLEOTIDE SEQUENCE [LARGE SCALE GENOMIC DNA]</scope>
    <source>
        <strain evidence="8">SC2-7</strain>
    </source>
</reference>
<evidence type="ECO:0000256" key="5">
    <source>
        <dbReference type="ARBA" id="ARBA00023136"/>
    </source>
</evidence>
<dbReference type="AlphaFoldDB" id="A0A2P1NNZ9"/>
<comment type="subcellular location">
    <subcellularLocation>
        <location evidence="1">Cell membrane</location>
    </subcellularLocation>
</comment>
<dbReference type="InterPro" id="IPR001173">
    <property type="entry name" value="Glyco_trans_2-like"/>
</dbReference>
<dbReference type="GO" id="GO:0016757">
    <property type="term" value="F:glycosyltransferase activity"/>
    <property type="evidence" value="ECO:0007669"/>
    <property type="project" value="UniProtKB-KW"/>
</dbReference>
<sequence>MIGVVVPVHDEERCLAACLRSVARAAAHPRLAGERVQTIVALDACTDRSGAIAAAHGVQVVWLDGRNVGQARALGAARALEQGARWLSFTDADSEVGPEWIAAQLAEAAHCVCGTVQVSSWAGYSRGVRQRYLAAYHDRPEHRHIHGANLGVCAQAYQRVGGFAPLRSHEDVALVQALAASGARIAWSNRPRVRTSARLDYRAPEGFGACLAALCHSAQGAAA</sequence>
<dbReference type="OrthoDB" id="9777873at2"/>
<protein>
    <submittedName>
        <fullName evidence="7">Glycosyl transferase</fullName>
    </submittedName>
</protein>
<feature type="domain" description="Glycosyltransferase 2-like" evidence="6">
    <location>
        <begin position="4"/>
        <end position="140"/>
    </location>
</feature>